<dbReference type="EMBL" id="BFXY01000055">
    <property type="protein sequence ID" value="GDH39173.1"/>
    <property type="molecule type" value="Genomic_DNA"/>
</dbReference>
<protein>
    <submittedName>
        <fullName evidence="1">Uncharacterized protein</fullName>
    </submittedName>
</protein>
<proteinExistence type="predicted"/>
<evidence type="ECO:0000313" key="1">
    <source>
        <dbReference type="EMBL" id="GDH39173.1"/>
    </source>
</evidence>
<organism evidence="1 2">
    <name type="scientific">Escherichia coli</name>
    <dbReference type="NCBI Taxonomy" id="562"/>
    <lineage>
        <taxon>Bacteria</taxon>
        <taxon>Pseudomonadati</taxon>
        <taxon>Pseudomonadota</taxon>
        <taxon>Gammaproteobacteria</taxon>
        <taxon>Enterobacterales</taxon>
        <taxon>Enterobacteriaceae</taxon>
        <taxon>Escherichia</taxon>
    </lineage>
</organism>
<reference evidence="1 2" key="1">
    <citation type="submission" date="2018-04" db="EMBL/GenBank/DDBJ databases">
        <title>Large scale genomics of bovine and human commensal E. coli to reveal the emerging process of EHEC.</title>
        <authorList>
            <person name="Arimizu Y."/>
            <person name="Ogura Y."/>
        </authorList>
    </citation>
    <scope>NUCLEOTIDE SEQUENCE [LARGE SCALE GENOMIC DNA]</scope>
    <source>
        <strain evidence="1 2">KK-P061</strain>
    </source>
</reference>
<comment type="caution">
    <text evidence="1">The sequence shown here is derived from an EMBL/GenBank/DDBJ whole genome shotgun (WGS) entry which is preliminary data.</text>
</comment>
<name>A0A4C9FZI4_ECOLX</name>
<gene>
    <name evidence="1" type="ORF">BvCmsKKP061_01890</name>
</gene>
<dbReference type="AlphaFoldDB" id="A0A4C9FZI4"/>
<evidence type="ECO:0000313" key="2">
    <source>
        <dbReference type="Proteomes" id="UP000303027"/>
    </source>
</evidence>
<sequence length="207" mass="24078">MKIISVTGITVLNTEDIHFFSDSSEKKTGRFYLKKQSGNYNCPVRGSIPSYKLMQAADNIPEDIIFNAYYLPYKKNDVTSLSLELNSGFNYFFTDILDGCSVGVRTEELVTRVYHANAFRYGEFLYRKEKMNSGFALRRQVSMQNNMIKNVAGNDAKIISPWHYGHHGENAMFYKTLFFGYRESISGGWCFLRQTYDIRNMENSWFR</sequence>
<accession>A0A4C9FZI4</accession>
<dbReference type="Proteomes" id="UP000303027">
    <property type="component" value="Unassembled WGS sequence"/>
</dbReference>